<sequence length="88" mass="9662">MRTRFIALAPMMLVLAAATSPAHADQPGADWMKSDQVIEKLTALGYTNFSKVEADDGHWELEADLKGVRYDLSVDPKSGEVIKSEPDN</sequence>
<evidence type="ECO:0000259" key="2">
    <source>
        <dbReference type="Pfam" id="PF13670"/>
    </source>
</evidence>
<reference evidence="3 4" key="1">
    <citation type="submission" date="2017-02" db="EMBL/GenBank/DDBJ databases">
        <title>Genome sequence of the nitrite-oxidizing bacterium Nitrobacter vulgaris strain Ab1.</title>
        <authorList>
            <person name="Mellbye B.L."/>
            <person name="Davis E.W."/>
            <person name="Spieck E."/>
            <person name="Chang J.H."/>
            <person name="Bottomley P.J."/>
            <person name="Sayavedra-Soto L.A."/>
        </authorList>
    </citation>
    <scope>NUCLEOTIDE SEQUENCE [LARGE SCALE GENOMIC DNA]</scope>
    <source>
        <strain evidence="3 4">Ab1</strain>
    </source>
</reference>
<dbReference type="RefSeq" id="WP_079446451.1">
    <property type="nucleotide sequence ID" value="NZ_JAVDPZ010000026.1"/>
</dbReference>
<comment type="caution">
    <text evidence="3">The sequence shown here is derived from an EMBL/GenBank/DDBJ whole genome shotgun (WGS) entry which is preliminary data.</text>
</comment>
<dbReference type="EMBL" id="MWPQ01000033">
    <property type="protein sequence ID" value="OPH83325.1"/>
    <property type="molecule type" value="Genomic_DNA"/>
</dbReference>
<feature type="signal peptide" evidence="1">
    <location>
        <begin position="1"/>
        <end position="24"/>
    </location>
</feature>
<dbReference type="InterPro" id="IPR025711">
    <property type="entry name" value="PepSY"/>
</dbReference>
<dbReference type="Proteomes" id="UP000189940">
    <property type="component" value="Unassembled WGS sequence"/>
</dbReference>
<feature type="domain" description="PepSY" evidence="2">
    <location>
        <begin position="11"/>
        <end position="85"/>
    </location>
</feature>
<evidence type="ECO:0000313" key="3">
    <source>
        <dbReference type="EMBL" id="OPH83325.1"/>
    </source>
</evidence>
<dbReference type="AlphaFoldDB" id="A0A1V4HZN0"/>
<accession>A0A1V4HZN0</accession>
<proteinExistence type="predicted"/>
<keyword evidence="4" id="KW-1185">Reference proteome</keyword>
<name>A0A1V4HZN0_NITVU</name>
<evidence type="ECO:0000313" key="4">
    <source>
        <dbReference type="Proteomes" id="UP000189940"/>
    </source>
</evidence>
<dbReference type="Pfam" id="PF13670">
    <property type="entry name" value="PepSY_2"/>
    <property type="match status" value="1"/>
</dbReference>
<feature type="chain" id="PRO_5012889458" evidence="1">
    <location>
        <begin position="25"/>
        <end position="88"/>
    </location>
</feature>
<keyword evidence="1" id="KW-0732">Signal</keyword>
<protein>
    <submittedName>
        <fullName evidence="3">Peptidase</fullName>
    </submittedName>
</protein>
<gene>
    <name evidence="3" type="ORF">B2M20_07525</name>
</gene>
<evidence type="ECO:0000256" key="1">
    <source>
        <dbReference type="SAM" id="SignalP"/>
    </source>
</evidence>
<organism evidence="3 4">
    <name type="scientific">Nitrobacter vulgaris</name>
    <dbReference type="NCBI Taxonomy" id="29421"/>
    <lineage>
        <taxon>Bacteria</taxon>
        <taxon>Pseudomonadati</taxon>
        <taxon>Pseudomonadota</taxon>
        <taxon>Alphaproteobacteria</taxon>
        <taxon>Hyphomicrobiales</taxon>
        <taxon>Nitrobacteraceae</taxon>
        <taxon>Nitrobacter</taxon>
    </lineage>
</organism>
<dbReference type="OrthoDB" id="9134997at2"/>